<name>A0A4P6YV91_9LACO</name>
<dbReference type="KEGG" id="wei:EQG49_09620"/>
<protein>
    <submittedName>
        <fullName evidence="1">Uncharacterized protein</fullName>
    </submittedName>
</protein>
<gene>
    <name evidence="1" type="ORF">EQG49_09620</name>
</gene>
<dbReference type="AlphaFoldDB" id="A0A4P6YV91"/>
<accession>A0A4P6YV91</accession>
<dbReference type="EMBL" id="CP037940">
    <property type="protein sequence ID" value="QBO36700.1"/>
    <property type="molecule type" value="Genomic_DNA"/>
</dbReference>
<evidence type="ECO:0000313" key="1">
    <source>
        <dbReference type="EMBL" id="QBO36700.1"/>
    </source>
</evidence>
<sequence length="93" mass="10096">MKIIKRITICILLLGMLTAFISSLSINGSIRLHTFIAGAPITAVKMTIKPATEYGVKYYRISPSFSNFAGTLGVNGFRVDKVGIFYVSHPVSA</sequence>
<organism evidence="1 2">
    <name type="scientific">Periweissella cryptocerci</name>
    <dbReference type="NCBI Taxonomy" id="2506420"/>
    <lineage>
        <taxon>Bacteria</taxon>
        <taxon>Bacillati</taxon>
        <taxon>Bacillota</taxon>
        <taxon>Bacilli</taxon>
        <taxon>Lactobacillales</taxon>
        <taxon>Lactobacillaceae</taxon>
        <taxon>Periweissella</taxon>
    </lineage>
</organism>
<proteinExistence type="predicted"/>
<reference evidence="2" key="1">
    <citation type="submission" date="2019-03" db="EMBL/GenBank/DDBJ databases">
        <title>Weissella sp. 26KH-42 Genome sequencing.</title>
        <authorList>
            <person name="Heo J."/>
            <person name="Kim S.-J."/>
            <person name="Kim J.-S."/>
            <person name="Hong S.-B."/>
            <person name="Kwon S.-W."/>
        </authorList>
    </citation>
    <scope>NUCLEOTIDE SEQUENCE [LARGE SCALE GENOMIC DNA]</scope>
    <source>
        <strain evidence="2">26KH-42</strain>
    </source>
</reference>
<keyword evidence="2" id="KW-1185">Reference proteome</keyword>
<dbReference type="Proteomes" id="UP000292886">
    <property type="component" value="Chromosome"/>
</dbReference>
<dbReference type="RefSeq" id="WP_133363777.1">
    <property type="nucleotide sequence ID" value="NZ_CP037940.1"/>
</dbReference>
<evidence type="ECO:0000313" key="2">
    <source>
        <dbReference type="Proteomes" id="UP000292886"/>
    </source>
</evidence>